<dbReference type="GO" id="GO:0043041">
    <property type="term" value="P:amino acid activation for nonribosomal peptide biosynthetic process"/>
    <property type="evidence" value="ECO:0007669"/>
    <property type="project" value="TreeGrafter"/>
</dbReference>
<dbReference type="STRING" id="1169540.A0A0G4GC38"/>
<dbReference type="GO" id="GO:0044550">
    <property type="term" value="P:secondary metabolite biosynthetic process"/>
    <property type="evidence" value="ECO:0007669"/>
    <property type="project" value="TreeGrafter"/>
</dbReference>
<keyword evidence="3" id="KW-0436">Ligase</keyword>
<accession>A0A0G4GC38</accession>
<dbReference type="CDD" id="cd05930">
    <property type="entry name" value="A_NRPS"/>
    <property type="match status" value="1"/>
</dbReference>
<dbReference type="PROSITE" id="PS00012">
    <property type="entry name" value="PHOSPHOPANTETHEINE"/>
    <property type="match status" value="1"/>
</dbReference>
<dbReference type="Gene3D" id="3.40.50.150">
    <property type="entry name" value="Vaccinia Virus protein VP39"/>
    <property type="match status" value="1"/>
</dbReference>
<dbReference type="PANTHER" id="PTHR45527">
    <property type="entry name" value="NONRIBOSOMAL PEPTIDE SYNTHETASE"/>
    <property type="match status" value="1"/>
</dbReference>
<keyword evidence="2" id="KW-0597">Phosphoprotein</keyword>
<evidence type="ECO:0000256" key="4">
    <source>
        <dbReference type="SAM" id="MobiDB-lite"/>
    </source>
</evidence>
<dbReference type="Gene3D" id="3.40.50.980">
    <property type="match status" value="2"/>
</dbReference>
<feature type="compositionally biased region" description="Basic and acidic residues" evidence="4">
    <location>
        <begin position="1071"/>
        <end position="1083"/>
    </location>
</feature>
<keyword evidence="1" id="KW-0596">Phosphopantetheine</keyword>
<dbReference type="InterPro" id="IPR029063">
    <property type="entry name" value="SAM-dependent_MTases_sf"/>
</dbReference>
<dbReference type="Proteomes" id="UP000041254">
    <property type="component" value="Unassembled WGS sequence"/>
</dbReference>
<dbReference type="CDD" id="cd02440">
    <property type="entry name" value="AdoMet_MTases"/>
    <property type="match status" value="1"/>
</dbReference>
<protein>
    <recommendedName>
        <fullName evidence="5">Carrier domain-containing protein</fullName>
    </recommendedName>
</protein>
<dbReference type="Gene3D" id="2.30.38.10">
    <property type="entry name" value="Luciferase, Domain 3"/>
    <property type="match status" value="1"/>
</dbReference>
<dbReference type="InterPro" id="IPR029058">
    <property type="entry name" value="AB_hydrolase_fold"/>
</dbReference>
<dbReference type="InterPro" id="IPR020845">
    <property type="entry name" value="AMP-binding_CS"/>
</dbReference>
<evidence type="ECO:0000313" key="6">
    <source>
        <dbReference type="EMBL" id="CEM26809.1"/>
    </source>
</evidence>
<dbReference type="VEuPathDB" id="CryptoDB:Vbra_22129"/>
<feature type="region of interest" description="Disordered" evidence="4">
    <location>
        <begin position="1065"/>
        <end position="1103"/>
    </location>
</feature>
<dbReference type="Pfam" id="PF13847">
    <property type="entry name" value="Methyltransf_31"/>
    <property type="match status" value="1"/>
</dbReference>
<dbReference type="OMA" id="VHMKGPA"/>
<reference evidence="6 7" key="1">
    <citation type="submission" date="2014-11" db="EMBL/GenBank/DDBJ databases">
        <authorList>
            <person name="Zhu J."/>
            <person name="Qi W."/>
            <person name="Song R."/>
        </authorList>
    </citation>
    <scope>NUCLEOTIDE SEQUENCE [LARGE SCALE GENOMIC DNA]</scope>
</reference>
<dbReference type="InParanoid" id="A0A0G4GC38"/>
<dbReference type="InterPro" id="IPR045851">
    <property type="entry name" value="AMP-bd_C_sf"/>
</dbReference>
<evidence type="ECO:0000256" key="3">
    <source>
        <dbReference type="ARBA" id="ARBA00022598"/>
    </source>
</evidence>
<name>A0A0G4GC38_VITBC</name>
<dbReference type="SUPFAM" id="SSF56801">
    <property type="entry name" value="Acetyl-CoA synthetase-like"/>
    <property type="match status" value="1"/>
</dbReference>
<dbReference type="InterPro" id="IPR006162">
    <property type="entry name" value="Ppantetheine_attach_site"/>
</dbReference>
<evidence type="ECO:0000259" key="5">
    <source>
        <dbReference type="PROSITE" id="PS50075"/>
    </source>
</evidence>
<dbReference type="InterPro" id="IPR020806">
    <property type="entry name" value="PKS_PP-bd"/>
</dbReference>
<proteinExistence type="predicted"/>
<organism evidence="6 7">
    <name type="scientific">Vitrella brassicaformis (strain CCMP3155)</name>
    <dbReference type="NCBI Taxonomy" id="1169540"/>
    <lineage>
        <taxon>Eukaryota</taxon>
        <taxon>Sar</taxon>
        <taxon>Alveolata</taxon>
        <taxon>Colpodellida</taxon>
        <taxon>Vitrellaceae</taxon>
        <taxon>Vitrella</taxon>
    </lineage>
</organism>
<dbReference type="PROSITE" id="PS50075">
    <property type="entry name" value="CARRIER"/>
    <property type="match status" value="1"/>
</dbReference>
<gene>
    <name evidence="6" type="ORF">Vbra_22129</name>
</gene>
<dbReference type="FunFam" id="3.40.50.980:FF:000001">
    <property type="entry name" value="Non-ribosomal peptide synthetase"/>
    <property type="match status" value="1"/>
</dbReference>
<dbReference type="GO" id="GO:0005737">
    <property type="term" value="C:cytoplasm"/>
    <property type="evidence" value="ECO:0007669"/>
    <property type="project" value="TreeGrafter"/>
</dbReference>
<keyword evidence="7" id="KW-1185">Reference proteome</keyword>
<evidence type="ECO:0000256" key="2">
    <source>
        <dbReference type="ARBA" id="ARBA00022553"/>
    </source>
</evidence>
<dbReference type="InterPro" id="IPR001031">
    <property type="entry name" value="Thioesterase"/>
</dbReference>
<dbReference type="PANTHER" id="PTHR45527:SF1">
    <property type="entry name" value="FATTY ACID SYNTHASE"/>
    <property type="match status" value="1"/>
</dbReference>
<dbReference type="OrthoDB" id="408177at2759"/>
<dbReference type="Gene3D" id="3.30.300.30">
    <property type="match status" value="2"/>
</dbReference>
<dbReference type="InterPro" id="IPR000873">
    <property type="entry name" value="AMP-dep_synth/lig_dom"/>
</dbReference>
<evidence type="ECO:0000256" key="1">
    <source>
        <dbReference type="ARBA" id="ARBA00022450"/>
    </source>
</evidence>
<dbReference type="GO" id="GO:0016874">
    <property type="term" value="F:ligase activity"/>
    <property type="evidence" value="ECO:0007669"/>
    <property type="project" value="UniProtKB-KW"/>
</dbReference>
<dbReference type="SUPFAM" id="SSF53474">
    <property type="entry name" value="alpha/beta-Hydrolases"/>
    <property type="match status" value="1"/>
</dbReference>
<dbReference type="NCBIfam" id="TIGR01733">
    <property type="entry name" value="AA-adenyl-dom"/>
    <property type="match status" value="1"/>
</dbReference>
<dbReference type="Pfam" id="PF13193">
    <property type="entry name" value="AMP-binding_C"/>
    <property type="match status" value="1"/>
</dbReference>
<dbReference type="SUPFAM" id="SSF53335">
    <property type="entry name" value="S-adenosyl-L-methionine-dependent methyltransferases"/>
    <property type="match status" value="1"/>
</dbReference>
<dbReference type="Gene3D" id="3.40.50.1820">
    <property type="entry name" value="alpha/beta hydrolase"/>
    <property type="match status" value="2"/>
</dbReference>
<dbReference type="FunFam" id="1.10.1200.10:FF:000005">
    <property type="entry name" value="Nonribosomal peptide synthetase 1"/>
    <property type="match status" value="1"/>
</dbReference>
<dbReference type="InterPro" id="IPR025110">
    <property type="entry name" value="AMP-bd_C"/>
</dbReference>
<dbReference type="EMBL" id="CDMY01000624">
    <property type="protein sequence ID" value="CEM26809.1"/>
    <property type="molecule type" value="Genomic_DNA"/>
</dbReference>
<evidence type="ECO:0000313" key="7">
    <source>
        <dbReference type="Proteomes" id="UP000041254"/>
    </source>
</evidence>
<dbReference type="GO" id="GO:0031177">
    <property type="term" value="F:phosphopantetheine binding"/>
    <property type="evidence" value="ECO:0007669"/>
    <property type="project" value="InterPro"/>
</dbReference>
<dbReference type="SUPFAM" id="SSF47336">
    <property type="entry name" value="ACP-like"/>
    <property type="match status" value="1"/>
</dbReference>
<feature type="compositionally biased region" description="Polar residues" evidence="4">
    <location>
        <begin position="1086"/>
        <end position="1099"/>
    </location>
</feature>
<dbReference type="Pfam" id="PF00501">
    <property type="entry name" value="AMP-binding"/>
    <property type="match status" value="1"/>
</dbReference>
<dbReference type="InterPro" id="IPR036736">
    <property type="entry name" value="ACP-like_sf"/>
</dbReference>
<dbReference type="Pfam" id="PF00550">
    <property type="entry name" value="PP-binding"/>
    <property type="match status" value="1"/>
</dbReference>
<dbReference type="InterPro" id="IPR010071">
    <property type="entry name" value="AA_adenyl_dom"/>
</dbReference>
<sequence length="1363" mass="151232">MVSSHLSRQAHEQIPASELAFPRSTTHKLFEERVKKHPNRPAVTDAFGTTLTYAQLNQQADALAAVLRAEGITRETLVGVSVRRSARLIVSLLGVLKAGGGFVPLDPDFPPERIAFILEDANASVLVAEGDVSPELKEGGAHKIVYVDQPLPDVATTSAQGVPVPGGWRDSEAGDLVYVLYTSGSTGKPKGVQILHESLVNFLYGFQEALQLPEEGTLLGVTTMCFDISNLDWFLPLIFGAHLRIASRDEMRDTSLLMDVFRTAKPAFMQATPSLWKALIDSDWEGCRGLTIGSGGEPLNKHLANRLCELGDRVMNLYGPTEATIWCTTAEITAGMEKVPIGYALPNYVHYILNEKGELVKDGEVGELHIAGVSLARGYLNRPEITAEKFVANPFVPNTLMYKTGDLARLLPDKQLECLGRIDNQVKIRGFRIECGEIEDVLSHHPSVADVCVVGHETPDGSKQLVSYIVTKPWELENEARESEAKEAEDRSHSKVQDWADVYDAAYSRKTGVVDDPTLNFSGYDDSYTLMPHQVDVVKEWVEETVKIVMDLQPRRVLEMGCGNGMLLFRIAPSVQHYHGCDISNEALGYLQEVRSTLPQYRHISLETSLREAADFTNLAHDSYDLVLVNGVSMYFPSVRYLLDVVLRACNVVKKGGKVVLGDVRSSLHLREFHHAVRMHQANPHTPVREVKALIDKAIDTEKESLYDPFLFTTMWQNGELPGVAHVEVRLKRGFYHSEFTRYRYDVIFHIGDQPGPFTLPQNTVNTPYTHLTQTKQDTSSTPLQAVCGFIDGKAAEGVDVIRVTDIPNGRLINETNLIQWVSSNPDMCAGDCPLKDGLLFEGDDGTAVHPEELRTHVLEACAGYRCFVGWSASKDASTFDCIIYKSTVDHRVVNAFLPRESLKGWECYKNQPEVKVDVQMLKEHCSSWLPDYMVPPVFVQLKELPLLPNGKIDRKKLPAPEVEIEEEEIMAPRNARESALCDIFSTVMGLKRCGITCNFFQMGGHSLLALQVISRIEKEFGFRIPLRDFFDAPTIAQLVEKFNDRFGLDRAELESITSITRSISRMSIGNREDGQGNDHTDDNASDTSDSPRTSNTIEDSPWLVRFGPAKPNPAKRLVCFPPAGGGPAHFYQLGKELREDVEMIAILTPGRLERVNEEAITCVDTMSSQIVSALQGVVTSPVPYAFFGDSVGAIVLYEVAIKLDKQGMKLPTHIFVSGNACPRGASSQAGFGSQVDQEGKSAEELSSEAFLNLLQHSAHDLIPDEAQEHPELLETMLPALRGDILLHEHYEWAHSDHLLPVAITACRGKDDKVTTQQEMVGWSEITTGEFDFQEFDGGHFYVNTPTAVKQVAHFVSRSLFAY</sequence>
<dbReference type="Pfam" id="PF00975">
    <property type="entry name" value="Thioesterase"/>
    <property type="match status" value="1"/>
</dbReference>
<dbReference type="SMART" id="SM00823">
    <property type="entry name" value="PKS_PP"/>
    <property type="match status" value="1"/>
</dbReference>
<dbReference type="InterPro" id="IPR025714">
    <property type="entry name" value="Methyltranfer_dom"/>
</dbReference>
<dbReference type="PROSITE" id="PS00455">
    <property type="entry name" value="AMP_BINDING"/>
    <property type="match status" value="1"/>
</dbReference>
<feature type="domain" description="Carrier" evidence="5">
    <location>
        <begin position="972"/>
        <end position="1047"/>
    </location>
</feature>
<dbReference type="InterPro" id="IPR009081">
    <property type="entry name" value="PP-bd_ACP"/>
</dbReference>